<dbReference type="InterPro" id="IPR008991">
    <property type="entry name" value="Translation_prot_SH3-like_sf"/>
</dbReference>
<protein>
    <recommendedName>
        <fullName evidence="8 10">Large ribosomal subunit protein uL24</fullName>
    </recommendedName>
</protein>
<dbReference type="NCBIfam" id="TIGR01079">
    <property type="entry name" value="rplX_bact"/>
    <property type="match status" value="1"/>
</dbReference>
<dbReference type="InterPro" id="IPR041988">
    <property type="entry name" value="Ribosomal_uL24_KOW"/>
</dbReference>
<dbReference type="InterPro" id="IPR005825">
    <property type="entry name" value="Ribosomal_uL24_CS"/>
</dbReference>
<dbReference type="GO" id="GO:0003735">
    <property type="term" value="F:structural constituent of ribosome"/>
    <property type="evidence" value="ECO:0007669"/>
    <property type="project" value="InterPro"/>
</dbReference>
<evidence type="ECO:0000256" key="1">
    <source>
        <dbReference type="ARBA" id="ARBA00004072"/>
    </source>
</evidence>
<dbReference type="CDD" id="cd06089">
    <property type="entry name" value="KOW_RPL26"/>
    <property type="match status" value="1"/>
</dbReference>
<comment type="subunit">
    <text evidence="3 10">Part of the 50S ribosomal subunit.</text>
</comment>
<dbReference type="EMBL" id="JACRSS010000003">
    <property type="protein sequence ID" value="MBC8538892.1"/>
    <property type="molecule type" value="Genomic_DNA"/>
</dbReference>
<comment type="caution">
    <text evidence="13">The sequence shown here is derived from an EMBL/GenBank/DDBJ whole genome shotgun (WGS) entry which is preliminary data.</text>
</comment>
<gene>
    <name evidence="10" type="primary">rplX</name>
    <name evidence="13" type="ORF">H8693_08080</name>
</gene>
<dbReference type="SMART" id="SM00739">
    <property type="entry name" value="KOW"/>
    <property type="match status" value="1"/>
</dbReference>
<evidence type="ECO:0000256" key="11">
    <source>
        <dbReference type="RuleBase" id="RU003477"/>
    </source>
</evidence>
<sequence length="104" mass="11203">MHVKKDDTVVVITGKDKGKSGKVMEAYPAKGKVLVGGVNVVTKHKKAQGQSDPGGIIHQENVIDASNVMLQCPKCNKATRTGKKVLDDGKKVRFCKKCGEILDK</sequence>
<dbReference type="SUPFAM" id="SSF50104">
    <property type="entry name" value="Translation proteins SH3-like domain"/>
    <property type="match status" value="1"/>
</dbReference>
<dbReference type="Pfam" id="PF17136">
    <property type="entry name" value="ribosomal_L24"/>
    <property type="match status" value="1"/>
</dbReference>
<evidence type="ECO:0000256" key="10">
    <source>
        <dbReference type="HAMAP-Rule" id="MF_01326"/>
    </source>
</evidence>
<reference evidence="13" key="1">
    <citation type="submission" date="2020-08" db="EMBL/GenBank/DDBJ databases">
        <title>Genome public.</title>
        <authorList>
            <person name="Liu C."/>
            <person name="Sun Q."/>
        </authorList>
    </citation>
    <scope>NUCLEOTIDE SEQUENCE</scope>
    <source>
        <strain evidence="13">NSJ-63</strain>
    </source>
</reference>
<dbReference type="InterPro" id="IPR005824">
    <property type="entry name" value="KOW"/>
</dbReference>
<proteinExistence type="inferred from homology"/>
<dbReference type="GO" id="GO:0019843">
    <property type="term" value="F:rRNA binding"/>
    <property type="evidence" value="ECO:0007669"/>
    <property type="project" value="UniProtKB-UniRule"/>
</dbReference>
<dbReference type="Proteomes" id="UP000617951">
    <property type="component" value="Unassembled WGS sequence"/>
</dbReference>
<evidence type="ECO:0000256" key="7">
    <source>
        <dbReference type="ARBA" id="ARBA00023274"/>
    </source>
</evidence>
<dbReference type="GO" id="GO:0005840">
    <property type="term" value="C:ribosome"/>
    <property type="evidence" value="ECO:0007669"/>
    <property type="project" value="UniProtKB-KW"/>
</dbReference>
<feature type="domain" description="KOW" evidence="12">
    <location>
        <begin position="2"/>
        <end position="29"/>
    </location>
</feature>
<dbReference type="FunFam" id="2.30.30.30:FF:000004">
    <property type="entry name" value="50S ribosomal protein L24"/>
    <property type="match status" value="1"/>
</dbReference>
<dbReference type="GO" id="GO:1990904">
    <property type="term" value="C:ribonucleoprotein complex"/>
    <property type="evidence" value="ECO:0007669"/>
    <property type="project" value="UniProtKB-KW"/>
</dbReference>
<dbReference type="InterPro" id="IPR014722">
    <property type="entry name" value="Rib_uL2_dom2"/>
</dbReference>
<evidence type="ECO:0000256" key="4">
    <source>
        <dbReference type="ARBA" id="ARBA00022730"/>
    </source>
</evidence>
<dbReference type="AlphaFoldDB" id="A0A926HSW7"/>
<comment type="function">
    <text evidence="9 10">One of the proteins that surrounds the polypeptide exit tunnel on the outside of the subunit.</text>
</comment>
<evidence type="ECO:0000313" key="13">
    <source>
        <dbReference type="EMBL" id="MBC8538892.1"/>
    </source>
</evidence>
<evidence type="ECO:0000256" key="2">
    <source>
        <dbReference type="ARBA" id="ARBA00010618"/>
    </source>
</evidence>
<evidence type="ECO:0000256" key="5">
    <source>
        <dbReference type="ARBA" id="ARBA00022884"/>
    </source>
</evidence>
<dbReference type="InterPro" id="IPR003256">
    <property type="entry name" value="Ribosomal_uL24"/>
</dbReference>
<evidence type="ECO:0000313" key="14">
    <source>
        <dbReference type="Proteomes" id="UP000617951"/>
    </source>
</evidence>
<dbReference type="Gene3D" id="2.30.30.30">
    <property type="match status" value="1"/>
</dbReference>
<dbReference type="HAMAP" id="MF_01326_B">
    <property type="entry name" value="Ribosomal_uL24_B"/>
    <property type="match status" value="1"/>
</dbReference>
<evidence type="ECO:0000256" key="6">
    <source>
        <dbReference type="ARBA" id="ARBA00022980"/>
    </source>
</evidence>
<dbReference type="GO" id="GO:0006412">
    <property type="term" value="P:translation"/>
    <property type="evidence" value="ECO:0007669"/>
    <property type="project" value="UniProtKB-UniRule"/>
</dbReference>
<accession>A0A926HSW7</accession>
<evidence type="ECO:0000259" key="12">
    <source>
        <dbReference type="SMART" id="SM00739"/>
    </source>
</evidence>
<keyword evidence="14" id="KW-1185">Reference proteome</keyword>
<keyword evidence="4 10" id="KW-0699">rRNA-binding</keyword>
<comment type="function">
    <text evidence="1 10">One of two assembly initiator proteins, it binds directly to the 5'-end of the 23S rRNA, where it nucleates assembly of the 50S subunit.</text>
</comment>
<organism evidence="13 14">
    <name type="scientific">Guopingia tenuis</name>
    <dbReference type="NCBI Taxonomy" id="2763656"/>
    <lineage>
        <taxon>Bacteria</taxon>
        <taxon>Bacillati</taxon>
        <taxon>Bacillota</taxon>
        <taxon>Clostridia</taxon>
        <taxon>Christensenellales</taxon>
        <taxon>Christensenellaceae</taxon>
        <taxon>Guopingia</taxon>
    </lineage>
</organism>
<evidence type="ECO:0000256" key="9">
    <source>
        <dbReference type="ARBA" id="ARBA00058688"/>
    </source>
</evidence>
<dbReference type="InterPro" id="IPR057264">
    <property type="entry name" value="Ribosomal_uL24_C"/>
</dbReference>
<evidence type="ECO:0000256" key="8">
    <source>
        <dbReference type="ARBA" id="ARBA00035206"/>
    </source>
</evidence>
<keyword evidence="7 10" id="KW-0687">Ribonucleoprotein</keyword>
<dbReference type="Pfam" id="PF00467">
    <property type="entry name" value="KOW"/>
    <property type="match status" value="1"/>
</dbReference>
<name>A0A926HSW7_9FIRM</name>
<dbReference type="PANTHER" id="PTHR12903">
    <property type="entry name" value="MITOCHONDRIAL RIBOSOMAL PROTEIN L24"/>
    <property type="match status" value="1"/>
</dbReference>
<comment type="similarity">
    <text evidence="2 10 11">Belongs to the universal ribosomal protein uL24 family.</text>
</comment>
<keyword evidence="5 10" id="KW-0694">RNA-binding</keyword>
<keyword evidence="6 10" id="KW-0689">Ribosomal protein</keyword>
<evidence type="ECO:0000256" key="3">
    <source>
        <dbReference type="ARBA" id="ARBA00011838"/>
    </source>
</evidence>
<dbReference type="PROSITE" id="PS01108">
    <property type="entry name" value="RIBOSOMAL_L24"/>
    <property type="match status" value="1"/>
</dbReference>